<protein>
    <submittedName>
        <fullName evidence="1">Uncharacterized protein</fullName>
    </submittedName>
</protein>
<dbReference type="AlphaFoldDB" id="A0A6A4NCG2"/>
<keyword evidence="2" id="KW-1185">Reference proteome</keyword>
<dbReference type="EMBL" id="WOCE01000024">
    <property type="protein sequence ID" value="KAE9586401.1"/>
    <property type="molecule type" value="Genomic_DNA"/>
</dbReference>
<accession>A0A6A4NCG2</accession>
<reference evidence="2" key="1">
    <citation type="journal article" date="2020" name="Nat. Commun.">
        <title>Genome sequence of the cluster root forming white lupin.</title>
        <authorList>
            <person name="Hufnagel B."/>
            <person name="Marques A."/>
            <person name="Soriano A."/>
            <person name="Marques L."/>
            <person name="Divol F."/>
            <person name="Doumas P."/>
            <person name="Sallet E."/>
            <person name="Mancinotti D."/>
            <person name="Carrere S."/>
            <person name="Marande W."/>
            <person name="Arribat S."/>
            <person name="Keller J."/>
            <person name="Huneau C."/>
            <person name="Blein T."/>
            <person name="Aime D."/>
            <person name="Laguerre M."/>
            <person name="Taylor J."/>
            <person name="Schubert V."/>
            <person name="Nelson M."/>
            <person name="Geu-Flores F."/>
            <person name="Crespi M."/>
            <person name="Gallardo-Guerrero K."/>
            <person name="Delaux P.-M."/>
            <person name="Salse J."/>
            <person name="Berges H."/>
            <person name="Guyot R."/>
            <person name="Gouzy J."/>
            <person name="Peret B."/>
        </authorList>
    </citation>
    <scope>NUCLEOTIDE SEQUENCE [LARGE SCALE GENOMIC DNA]</scope>
    <source>
        <strain evidence="2">cv. Amiga</strain>
    </source>
</reference>
<organism evidence="1 2">
    <name type="scientific">Lupinus albus</name>
    <name type="common">White lupine</name>
    <name type="synonym">Lupinus termis</name>
    <dbReference type="NCBI Taxonomy" id="3870"/>
    <lineage>
        <taxon>Eukaryota</taxon>
        <taxon>Viridiplantae</taxon>
        <taxon>Streptophyta</taxon>
        <taxon>Embryophyta</taxon>
        <taxon>Tracheophyta</taxon>
        <taxon>Spermatophyta</taxon>
        <taxon>Magnoliopsida</taxon>
        <taxon>eudicotyledons</taxon>
        <taxon>Gunneridae</taxon>
        <taxon>Pentapetalae</taxon>
        <taxon>rosids</taxon>
        <taxon>fabids</taxon>
        <taxon>Fabales</taxon>
        <taxon>Fabaceae</taxon>
        <taxon>Papilionoideae</taxon>
        <taxon>50 kb inversion clade</taxon>
        <taxon>genistoids sensu lato</taxon>
        <taxon>core genistoids</taxon>
        <taxon>Genisteae</taxon>
        <taxon>Lupinus</taxon>
    </lineage>
</organism>
<dbReference type="Proteomes" id="UP000447434">
    <property type="component" value="Chromosome 24"/>
</dbReference>
<proteinExistence type="predicted"/>
<name>A0A6A4NCG2_LUPAL</name>
<evidence type="ECO:0000313" key="1">
    <source>
        <dbReference type="EMBL" id="KAE9586401.1"/>
    </source>
</evidence>
<sequence>MVGKPLAFHHALLVSIQDCLSVRNYGREPAWMGRIRHLWGCDSRSDNATRLPLGIPFVTSHLPPFSPIFLHHL</sequence>
<evidence type="ECO:0000313" key="2">
    <source>
        <dbReference type="Proteomes" id="UP000447434"/>
    </source>
</evidence>
<gene>
    <name evidence="1" type="ORF">Lalb_Chr24g0401601</name>
</gene>
<comment type="caution">
    <text evidence="1">The sequence shown here is derived from an EMBL/GenBank/DDBJ whole genome shotgun (WGS) entry which is preliminary data.</text>
</comment>